<dbReference type="PANTHER" id="PTHR11645:SF0">
    <property type="entry name" value="PYRROLINE-5-CARBOXYLATE REDUCTASE 3"/>
    <property type="match status" value="1"/>
</dbReference>
<feature type="region of interest" description="Disordered" evidence="5">
    <location>
        <begin position="1"/>
        <end position="22"/>
    </location>
</feature>
<keyword evidence="10" id="KW-1185">Reference proteome</keyword>
<dbReference type="Gene3D" id="3.40.50.720">
    <property type="entry name" value="NAD(P)-binding Rossmann-like Domain"/>
    <property type="match status" value="1"/>
</dbReference>
<dbReference type="EMBL" id="LFZN01000303">
    <property type="protein sequence ID" value="KXS94285.1"/>
    <property type="molecule type" value="Genomic_DNA"/>
</dbReference>
<dbReference type="OrthoDB" id="8904098at2759"/>
<dbReference type="HAMAP" id="MF_01925">
    <property type="entry name" value="P5C_reductase"/>
    <property type="match status" value="1"/>
</dbReference>
<organism evidence="9 10">
    <name type="scientific">Pseudocercospora eumusae</name>
    <dbReference type="NCBI Taxonomy" id="321146"/>
    <lineage>
        <taxon>Eukaryota</taxon>
        <taxon>Fungi</taxon>
        <taxon>Dikarya</taxon>
        <taxon>Ascomycota</taxon>
        <taxon>Pezizomycotina</taxon>
        <taxon>Dothideomycetes</taxon>
        <taxon>Dothideomycetidae</taxon>
        <taxon>Mycosphaerellales</taxon>
        <taxon>Mycosphaerellaceae</taxon>
        <taxon>Pseudocercospora</taxon>
    </lineage>
</organism>
<comment type="catalytic activity">
    <reaction evidence="4">
        <text>L-proline + NADP(+) = (S)-1-pyrroline-5-carboxylate + NADPH + 2 H(+)</text>
        <dbReference type="Rhea" id="RHEA:14109"/>
        <dbReference type="ChEBI" id="CHEBI:15378"/>
        <dbReference type="ChEBI" id="CHEBI:17388"/>
        <dbReference type="ChEBI" id="CHEBI:57783"/>
        <dbReference type="ChEBI" id="CHEBI:58349"/>
        <dbReference type="ChEBI" id="CHEBI:60039"/>
        <dbReference type="EC" id="1.5.1.2"/>
    </reaction>
</comment>
<dbReference type="Pfam" id="PF03807">
    <property type="entry name" value="F420_oxidored"/>
    <property type="match status" value="1"/>
</dbReference>
<accession>A0A139GVQ3</accession>
<dbReference type="FunFam" id="1.10.3730.10:FF:000001">
    <property type="entry name" value="Pyrroline-5-carboxylate reductase"/>
    <property type="match status" value="1"/>
</dbReference>
<evidence type="ECO:0000256" key="3">
    <source>
        <dbReference type="ARBA" id="ARBA00023002"/>
    </source>
</evidence>
<name>A0A139GVQ3_9PEZI</name>
<feature type="domain" description="Pyrroline-5-carboxylate reductase dimerisation" evidence="8">
    <location>
        <begin position="241"/>
        <end position="342"/>
    </location>
</feature>
<protein>
    <recommendedName>
        <fullName evidence="4">Pyrroline-5-carboxylate reductase</fullName>
        <ecNumber evidence="4">1.5.1.2</ecNumber>
    </recommendedName>
</protein>
<dbReference type="SUPFAM" id="SSF51735">
    <property type="entry name" value="NAD(P)-binding Rossmann-fold domains"/>
    <property type="match status" value="1"/>
</dbReference>
<dbReference type="EC" id="1.5.1.2" evidence="4"/>
<dbReference type="NCBIfam" id="TIGR00112">
    <property type="entry name" value="proC"/>
    <property type="match status" value="1"/>
</dbReference>
<comment type="caution">
    <text evidence="9">The sequence shown here is derived from an EMBL/GenBank/DDBJ whole genome shotgun (WGS) entry which is preliminary data.</text>
</comment>
<sequence length="350" mass="37556">MQPLRTADVHQLPNRTRQPQLHEKETTAIIWMHGAPDDDTAIERHRQIFNADVLVILGCGALGTAILLGLLSGSSNSFAPHGLNGHDSKFNVPSRFIACVRRNESADAVKRELKNARPNATNAVDIRVCDNVNAVQEASVVLLAIQPHQLRNLLDEPGMREALDGKLIVSVLAGVTVHDIEAALKHGDRNQHHIVRVMPNINCFAKQSTTVIERGSASQHSMELVSSLFKCVGAVFFTEPSNMDACTALCGSTPAFFTIILEGLVEGAIATGIKSDDALKMAAHAMMGTASLILQDRQPAAVRHDVTSPGGSTIQGVLALEEKCVRWAFTKALQVATTAASKLGSNESSK</sequence>
<evidence type="ECO:0000313" key="10">
    <source>
        <dbReference type="Proteomes" id="UP000070133"/>
    </source>
</evidence>
<dbReference type="Proteomes" id="UP000070133">
    <property type="component" value="Unassembled WGS sequence"/>
</dbReference>
<feature type="domain" description="Pyrroline-5-carboxylate reductase catalytic N-terminal" evidence="7">
    <location>
        <begin position="55"/>
        <end position="174"/>
    </location>
</feature>
<dbReference type="GO" id="GO:0055129">
    <property type="term" value="P:L-proline biosynthetic process"/>
    <property type="evidence" value="ECO:0007669"/>
    <property type="project" value="UniProtKB-UniPathway"/>
</dbReference>
<gene>
    <name evidence="9" type="ORF">AC578_6393</name>
</gene>
<keyword evidence="4" id="KW-0641">Proline biosynthesis</keyword>
<keyword evidence="2 4" id="KW-0521">NADP</keyword>
<evidence type="ECO:0000256" key="6">
    <source>
        <dbReference type="SAM" id="Phobius"/>
    </source>
</evidence>
<dbReference type="InterPro" id="IPR000304">
    <property type="entry name" value="Pyrroline-COOH_reductase"/>
</dbReference>
<feature type="transmembrane region" description="Helical" evidence="6">
    <location>
        <begin position="53"/>
        <end position="71"/>
    </location>
</feature>
<evidence type="ECO:0000256" key="1">
    <source>
        <dbReference type="ARBA" id="ARBA00005525"/>
    </source>
</evidence>
<keyword evidence="6" id="KW-1133">Transmembrane helix</keyword>
<dbReference type="InterPro" id="IPR028939">
    <property type="entry name" value="P5C_Rdtase_cat_N"/>
</dbReference>
<dbReference type="Gene3D" id="1.10.3730.10">
    <property type="entry name" value="ProC C-terminal domain-like"/>
    <property type="match status" value="1"/>
</dbReference>
<evidence type="ECO:0000259" key="8">
    <source>
        <dbReference type="Pfam" id="PF14748"/>
    </source>
</evidence>
<keyword evidence="6" id="KW-0812">Transmembrane</keyword>
<dbReference type="Pfam" id="PF14748">
    <property type="entry name" value="P5CR_dimer"/>
    <property type="match status" value="1"/>
</dbReference>
<comment type="similarity">
    <text evidence="1 4">Belongs to the pyrroline-5-carboxylate reductase family.</text>
</comment>
<proteinExistence type="inferred from homology"/>
<comment type="pathway">
    <text evidence="4">Amino-acid biosynthesis; L-proline biosynthesis; L-proline from L-glutamate 5-semialdehyde: step 1/1.</text>
</comment>
<reference evidence="9 10" key="1">
    <citation type="submission" date="2015-07" db="EMBL/GenBank/DDBJ databases">
        <title>Comparative genomics of the Sigatoka disease complex on banana suggests a link between parallel evolutionary changes in Pseudocercospora fijiensis and Pseudocercospora eumusae and increased virulence on the banana host.</title>
        <authorList>
            <person name="Chang T.-C."/>
            <person name="Salvucci A."/>
            <person name="Crous P.W."/>
            <person name="Stergiopoulos I."/>
        </authorList>
    </citation>
    <scope>NUCLEOTIDE SEQUENCE [LARGE SCALE GENOMIC DNA]</scope>
    <source>
        <strain evidence="9 10">CBS 114824</strain>
    </source>
</reference>
<dbReference type="PANTHER" id="PTHR11645">
    <property type="entry name" value="PYRROLINE-5-CARBOXYLATE REDUCTASE"/>
    <property type="match status" value="1"/>
</dbReference>
<dbReference type="SUPFAM" id="SSF48179">
    <property type="entry name" value="6-phosphogluconate dehydrogenase C-terminal domain-like"/>
    <property type="match status" value="1"/>
</dbReference>
<evidence type="ECO:0000259" key="7">
    <source>
        <dbReference type="Pfam" id="PF03807"/>
    </source>
</evidence>
<dbReference type="UniPathway" id="UPA00098">
    <property type="reaction ID" value="UER00361"/>
</dbReference>
<dbReference type="InterPro" id="IPR029036">
    <property type="entry name" value="P5CR_dimer"/>
</dbReference>
<dbReference type="GO" id="GO:0004735">
    <property type="term" value="F:pyrroline-5-carboxylate reductase activity"/>
    <property type="evidence" value="ECO:0007669"/>
    <property type="project" value="UniProtKB-EC"/>
</dbReference>
<dbReference type="InterPro" id="IPR053790">
    <property type="entry name" value="P5CR-like_CS"/>
</dbReference>
<keyword evidence="6" id="KW-0472">Membrane</keyword>
<dbReference type="PROSITE" id="PS00521">
    <property type="entry name" value="P5CR"/>
    <property type="match status" value="1"/>
</dbReference>
<keyword evidence="4" id="KW-0028">Amino-acid biosynthesis</keyword>
<evidence type="ECO:0000256" key="5">
    <source>
        <dbReference type="SAM" id="MobiDB-lite"/>
    </source>
</evidence>
<evidence type="ECO:0000256" key="2">
    <source>
        <dbReference type="ARBA" id="ARBA00022857"/>
    </source>
</evidence>
<dbReference type="InterPro" id="IPR036291">
    <property type="entry name" value="NAD(P)-bd_dom_sf"/>
</dbReference>
<evidence type="ECO:0000256" key="4">
    <source>
        <dbReference type="RuleBase" id="RU003903"/>
    </source>
</evidence>
<evidence type="ECO:0000313" key="9">
    <source>
        <dbReference type="EMBL" id="KXS94285.1"/>
    </source>
</evidence>
<keyword evidence="3 4" id="KW-0560">Oxidoreductase</keyword>
<dbReference type="InterPro" id="IPR008927">
    <property type="entry name" value="6-PGluconate_DH-like_C_sf"/>
</dbReference>
<dbReference type="AlphaFoldDB" id="A0A139GVQ3"/>